<name>A0ABY7FJ53_MYAAR</name>
<dbReference type="InterPro" id="IPR009012">
    <property type="entry name" value="GrpE_head"/>
</dbReference>
<evidence type="ECO:0000256" key="3">
    <source>
        <dbReference type="RuleBase" id="RU000640"/>
    </source>
</evidence>
<evidence type="ECO:0000256" key="5">
    <source>
        <dbReference type="SAM" id="MobiDB-lite"/>
    </source>
</evidence>
<dbReference type="HAMAP" id="MF_01151">
    <property type="entry name" value="GrpE"/>
    <property type="match status" value="1"/>
</dbReference>
<evidence type="ECO:0000313" key="6">
    <source>
        <dbReference type="EMBL" id="WAR22213.1"/>
    </source>
</evidence>
<dbReference type="CDD" id="cd00446">
    <property type="entry name" value="GrpE"/>
    <property type="match status" value="1"/>
</dbReference>
<organism evidence="6 7">
    <name type="scientific">Mya arenaria</name>
    <name type="common">Soft-shell clam</name>
    <dbReference type="NCBI Taxonomy" id="6604"/>
    <lineage>
        <taxon>Eukaryota</taxon>
        <taxon>Metazoa</taxon>
        <taxon>Spiralia</taxon>
        <taxon>Lophotrochozoa</taxon>
        <taxon>Mollusca</taxon>
        <taxon>Bivalvia</taxon>
        <taxon>Autobranchia</taxon>
        <taxon>Heteroconchia</taxon>
        <taxon>Euheterodonta</taxon>
        <taxon>Imparidentia</taxon>
        <taxon>Neoheterodontei</taxon>
        <taxon>Myida</taxon>
        <taxon>Myoidea</taxon>
        <taxon>Myidae</taxon>
        <taxon>Mya</taxon>
    </lineage>
</organism>
<keyword evidence="7" id="KW-1185">Reference proteome</keyword>
<comment type="similarity">
    <text evidence="1 4">Belongs to the GrpE family.</text>
</comment>
<dbReference type="Gene3D" id="2.30.22.10">
    <property type="entry name" value="Head domain of nucleotide exchange factor GrpE"/>
    <property type="match status" value="1"/>
</dbReference>
<dbReference type="PANTHER" id="PTHR21237">
    <property type="entry name" value="GRPE PROTEIN"/>
    <property type="match status" value="1"/>
</dbReference>
<feature type="compositionally biased region" description="Low complexity" evidence="5">
    <location>
        <begin position="40"/>
        <end position="52"/>
    </location>
</feature>
<evidence type="ECO:0000256" key="1">
    <source>
        <dbReference type="ARBA" id="ARBA00009054"/>
    </source>
</evidence>
<evidence type="ECO:0000256" key="2">
    <source>
        <dbReference type="ARBA" id="ARBA00023186"/>
    </source>
</evidence>
<dbReference type="Pfam" id="PF01025">
    <property type="entry name" value="GrpE"/>
    <property type="match status" value="1"/>
</dbReference>
<dbReference type="PROSITE" id="PS01071">
    <property type="entry name" value="GRPE"/>
    <property type="match status" value="1"/>
</dbReference>
<dbReference type="PRINTS" id="PR00773">
    <property type="entry name" value="GRPEPROTEIN"/>
</dbReference>
<protein>
    <recommendedName>
        <fullName evidence="3">GrpE protein homolog</fullName>
    </recommendedName>
</protein>
<sequence>MAAPVCFRSSRKISPFARYFLQEKRLTGSLVQRLCTATTANNSSQNSHTSNNGINKEAEQKSDSSVADLEKKLKDEGDKFETAKKKFAEDLKALDDKYKRALAETENVRTRMRKQVEDAKVFGIQGFCKDLLEVADVLDQATQSVPSEELKKNEHLNTLFKGLNMTNTQLLKVFSRHGLTKLSPEVGEKFDPYVHEALFEVPAAEGQDGGTVAVCQKTGFKLHERTLRPATVGVFKS</sequence>
<dbReference type="EMBL" id="CP111023">
    <property type="protein sequence ID" value="WAR22213.1"/>
    <property type="molecule type" value="Genomic_DNA"/>
</dbReference>
<comment type="function">
    <text evidence="3">Essential component of the PAM complex, a complex required for the translocation of transit peptide-containing proteins from the inner membrane into the mitochondrial matrix in an ATP-dependent manner.</text>
</comment>
<accession>A0ABY7FJ53</accession>
<dbReference type="InterPro" id="IPR000740">
    <property type="entry name" value="GrpE"/>
</dbReference>
<dbReference type="SUPFAM" id="SSF51064">
    <property type="entry name" value="Head domain of nucleotide exchange factor GrpE"/>
    <property type="match status" value="1"/>
</dbReference>
<keyword evidence="3" id="KW-0496">Mitochondrion</keyword>
<dbReference type="SUPFAM" id="SSF58014">
    <property type="entry name" value="Coiled-coil domain of nucleotide exchange factor GrpE"/>
    <property type="match status" value="1"/>
</dbReference>
<feature type="region of interest" description="Disordered" evidence="5">
    <location>
        <begin position="40"/>
        <end position="68"/>
    </location>
</feature>
<reference evidence="6" key="1">
    <citation type="submission" date="2022-11" db="EMBL/GenBank/DDBJ databases">
        <title>Centuries of genome instability and evolution in soft-shell clam transmissible cancer (bioRxiv).</title>
        <authorList>
            <person name="Hart S.F.M."/>
            <person name="Yonemitsu M.A."/>
            <person name="Giersch R.M."/>
            <person name="Beal B.F."/>
            <person name="Arriagada G."/>
            <person name="Davis B.W."/>
            <person name="Ostrander E.A."/>
            <person name="Goff S.P."/>
            <person name="Metzger M.J."/>
        </authorList>
    </citation>
    <scope>NUCLEOTIDE SEQUENCE</scope>
    <source>
        <strain evidence="6">MELC-2E11</strain>
        <tissue evidence="6">Siphon/mantle</tissue>
    </source>
</reference>
<dbReference type="Proteomes" id="UP001164746">
    <property type="component" value="Chromosome 12"/>
</dbReference>
<dbReference type="PANTHER" id="PTHR21237:SF23">
    <property type="entry name" value="GRPE PROTEIN HOMOLOG, MITOCHONDRIAL"/>
    <property type="match status" value="1"/>
</dbReference>
<evidence type="ECO:0000313" key="7">
    <source>
        <dbReference type="Proteomes" id="UP001164746"/>
    </source>
</evidence>
<gene>
    <name evidence="6" type="ORF">MAR_016187</name>
</gene>
<comment type="subcellular location">
    <subcellularLocation>
        <location evidence="3">Mitochondrion matrix</location>
    </subcellularLocation>
</comment>
<feature type="compositionally biased region" description="Basic and acidic residues" evidence="5">
    <location>
        <begin position="56"/>
        <end position="68"/>
    </location>
</feature>
<dbReference type="Gene3D" id="3.90.20.20">
    <property type="match status" value="1"/>
</dbReference>
<evidence type="ECO:0000256" key="4">
    <source>
        <dbReference type="RuleBase" id="RU004478"/>
    </source>
</evidence>
<keyword evidence="2 3" id="KW-0143">Chaperone</keyword>
<dbReference type="InterPro" id="IPR013805">
    <property type="entry name" value="GrpE_CC"/>
</dbReference>
<proteinExistence type="inferred from homology"/>